<dbReference type="SMART" id="SM00355">
    <property type="entry name" value="ZnF_C2H2"/>
    <property type="match status" value="2"/>
</dbReference>
<evidence type="ECO:0000313" key="14">
    <source>
        <dbReference type="EnsemblMetazoa" id="XP_008207183"/>
    </source>
</evidence>
<dbReference type="EnsemblMetazoa" id="XM_008208961">
    <property type="protein sequence ID" value="XP_008207183"/>
    <property type="gene ID" value="LOC103316232"/>
</dbReference>
<keyword evidence="15" id="KW-1185">Reference proteome</keyword>
<evidence type="ECO:0000259" key="13">
    <source>
        <dbReference type="PROSITE" id="PS50157"/>
    </source>
</evidence>
<sequence>MRKSAFSPIFARLADPSGNVLCAEVRNTRCARERLPADSDFSLRSKTRRGSGFSELCECWTRKSCVEPDSEAATTCCSAHLDLVRCFKLEEDNGDCEIRRESSKTSRLSMISLLRRNRKQKAKSQQRPLTRSLIVDQRKEMAEPVANLELYNDNSLDSLVFAASLGLASIHHPSQSPNDVLLLLQDQPNKQQQPQQQKQQTTKGQQQQQQQQGQMEFHCRFCGKGYRWKSTMRRHETLECGDKPPSFQCPECPYRARQRGNLTVHLKRHHQRV</sequence>
<dbReference type="GeneID" id="103316232"/>
<dbReference type="Proteomes" id="UP000002358">
    <property type="component" value="Chromosome 5"/>
</dbReference>
<keyword evidence="9" id="KW-0804">Transcription</keyword>
<evidence type="ECO:0000256" key="1">
    <source>
        <dbReference type="ARBA" id="ARBA00004123"/>
    </source>
</evidence>
<dbReference type="PANTHER" id="PTHR24403:SF67">
    <property type="entry name" value="FI01116P-RELATED"/>
    <property type="match status" value="1"/>
</dbReference>
<dbReference type="PANTHER" id="PTHR24403">
    <property type="entry name" value="ZINC FINGER PROTEIN"/>
    <property type="match status" value="1"/>
</dbReference>
<organism evidence="14 15">
    <name type="scientific">Nasonia vitripennis</name>
    <name type="common">Parasitic wasp</name>
    <dbReference type="NCBI Taxonomy" id="7425"/>
    <lineage>
        <taxon>Eukaryota</taxon>
        <taxon>Metazoa</taxon>
        <taxon>Ecdysozoa</taxon>
        <taxon>Arthropoda</taxon>
        <taxon>Hexapoda</taxon>
        <taxon>Insecta</taxon>
        <taxon>Pterygota</taxon>
        <taxon>Neoptera</taxon>
        <taxon>Endopterygota</taxon>
        <taxon>Hymenoptera</taxon>
        <taxon>Apocrita</taxon>
        <taxon>Proctotrupomorpha</taxon>
        <taxon>Chalcidoidea</taxon>
        <taxon>Pteromalidae</taxon>
        <taxon>Pteromalinae</taxon>
        <taxon>Nasonia</taxon>
    </lineage>
</organism>
<evidence type="ECO:0000256" key="11">
    <source>
        <dbReference type="PROSITE-ProRule" id="PRU00042"/>
    </source>
</evidence>
<dbReference type="AlphaFoldDB" id="A0A7M7H511"/>
<dbReference type="OrthoDB" id="10004641at2759"/>
<evidence type="ECO:0000256" key="6">
    <source>
        <dbReference type="ARBA" id="ARBA00022833"/>
    </source>
</evidence>
<dbReference type="SUPFAM" id="SSF57667">
    <property type="entry name" value="beta-beta-alpha zinc fingers"/>
    <property type="match status" value="1"/>
</dbReference>
<evidence type="ECO:0000256" key="3">
    <source>
        <dbReference type="ARBA" id="ARBA00022723"/>
    </source>
</evidence>
<name>A0A7M7H511_NASVI</name>
<reference evidence="14" key="1">
    <citation type="submission" date="2021-01" db="UniProtKB">
        <authorList>
            <consortium name="EnsemblMetazoa"/>
        </authorList>
    </citation>
    <scope>IDENTIFICATION</scope>
</reference>
<dbReference type="InParanoid" id="A0A7M7H511"/>
<evidence type="ECO:0000256" key="9">
    <source>
        <dbReference type="ARBA" id="ARBA00023163"/>
    </source>
</evidence>
<keyword evidence="6" id="KW-0862">Zinc</keyword>
<dbReference type="GO" id="GO:0008270">
    <property type="term" value="F:zinc ion binding"/>
    <property type="evidence" value="ECO:0007669"/>
    <property type="project" value="UniProtKB-KW"/>
</dbReference>
<keyword evidence="5 11" id="KW-0863">Zinc-finger</keyword>
<proteinExistence type="inferred from homology"/>
<evidence type="ECO:0000256" key="2">
    <source>
        <dbReference type="ARBA" id="ARBA00006991"/>
    </source>
</evidence>
<comment type="subcellular location">
    <subcellularLocation>
        <location evidence="1">Nucleus</location>
    </subcellularLocation>
</comment>
<dbReference type="GO" id="GO:0003677">
    <property type="term" value="F:DNA binding"/>
    <property type="evidence" value="ECO:0007669"/>
    <property type="project" value="UniProtKB-KW"/>
</dbReference>
<evidence type="ECO:0000256" key="12">
    <source>
        <dbReference type="SAM" id="MobiDB-lite"/>
    </source>
</evidence>
<dbReference type="PROSITE" id="PS50157">
    <property type="entry name" value="ZINC_FINGER_C2H2_2"/>
    <property type="match status" value="2"/>
</dbReference>
<dbReference type="Gene3D" id="3.30.160.60">
    <property type="entry name" value="Classic Zinc Finger"/>
    <property type="match status" value="2"/>
</dbReference>
<feature type="region of interest" description="Disordered" evidence="12">
    <location>
        <begin position="188"/>
        <end position="209"/>
    </location>
</feature>
<evidence type="ECO:0000256" key="10">
    <source>
        <dbReference type="ARBA" id="ARBA00023242"/>
    </source>
</evidence>
<keyword evidence="3" id="KW-0479">Metal-binding</keyword>
<keyword evidence="7" id="KW-0805">Transcription regulation</keyword>
<keyword evidence="4" id="KW-0677">Repeat</keyword>
<evidence type="ECO:0000313" key="15">
    <source>
        <dbReference type="Proteomes" id="UP000002358"/>
    </source>
</evidence>
<keyword evidence="8" id="KW-0238">DNA-binding</keyword>
<keyword evidence="10" id="KW-0539">Nucleus</keyword>
<dbReference type="RefSeq" id="XP_008207183.1">
    <property type="nucleotide sequence ID" value="XM_008208961.4"/>
</dbReference>
<dbReference type="FunFam" id="3.30.160.60:FF:000075">
    <property type="entry name" value="Putative zinc finger protein 536"/>
    <property type="match status" value="1"/>
</dbReference>
<dbReference type="InterPro" id="IPR036236">
    <property type="entry name" value="Znf_C2H2_sf"/>
</dbReference>
<evidence type="ECO:0000256" key="5">
    <source>
        <dbReference type="ARBA" id="ARBA00022771"/>
    </source>
</evidence>
<evidence type="ECO:0000256" key="4">
    <source>
        <dbReference type="ARBA" id="ARBA00022737"/>
    </source>
</evidence>
<evidence type="ECO:0000256" key="8">
    <source>
        <dbReference type="ARBA" id="ARBA00023125"/>
    </source>
</evidence>
<accession>A0A7M7H511</accession>
<dbReference type="KEGG" id="nvi:103316232"/>
<dbReference type="SMR" id="A0A7M7H511"/>
<dbReference type="GO" id="GO:0045944">
    <property type="term" value="P:positive regulation of transcription by RNA polymerase II"/>
    <property type="evidence" value="ECO:0007669"/>
    <property type="project" value="TreeGrafter"/>
</dbReference>
<feature type="domain" description="C2H2-type" evidence="13">
    <location>
        <begin position="217"/>
        <end position="244"/>
    </location>
</feature>
<feature type="domain" description="C2H2-type" evidence="13">
    <location>
        <begin position="247"/>
        <end position="273"/>
    </location>
</feature>
<comment type="similarity">
    <text evidence="2">Belongs to the krueppel C2H2-type zinc-finger protein family.</text>
</comment>
<dbReference type="InterPro" id="IPR050688">
    <property type="entry name" value="Zinc_finger/UBP_domain"/>
</dbReference>
<protein>
    <recommendedName>
        <fullName evidence="13">C2H2-type domain-containing protein</fullName>
    </recommendedName>
</protein>
<dbReference type="InterPro" id="IPR013087">
    <property type="entry name" value="Znf_C2H2_type"/>
</dbReference>
<dbReference type="GO" id="GO:0005634">
    <property type="term" value="C:nucleus"/>
    <property type="evidence" value="ECO:0007669"/>
    <property type="project" value="UniProtKB-SubCell"/>
</dbReference>
<evidence type="ECO:0000256" key="7">
    <source>
        <dbReference type="ARBA" id="ARBA00023015"/>
    </source>
</evidence>